<dbReference type="SUPFAM" id="SSF56784">
    <property type="entry name" value="HAD-like"/>
    <property type="match status" value="1"/>
</dbReference>
<evidence type="ECO:0000313" key="3">
    <source>
        <dbReference type="Proteomes" id="UP000276886"/>
    </source>
</evidence>
<accession>A0A3M3U3D4</accession>
<keyword evidence="1 2" id="KW-0378">Hydrolase</keyword>
<dbReference type="EMBL" id="RBPQ01000136">
    <property type="protein sequence ID" value="RMO27652.1"/>
    <property type="molecule type" value="Genomic_DNA"/>
</dbReference>
<dbReference type="PANTHER" id="PTHR43316:SF3">
    <property type="entry name" value="HALOACID DEHALOGENASE, TYPE II (AFU_ORTHOLOGUE AFUA_2G07750)-RELATED"/>
    <property type="match status" value="1"/>
</dbReference>
<dbReference type="Proteomes" id="UP000276886">
    <property type="component" value="Unassembled WGS sequence"/>
</dbReference>
<dbReference type="GO" id="GO:0016787">
    <property type="term" value="F:hydrolase activity"/>
    <property type="evidence" value="ECO:0007669"/>
    <property type="project" value="UniProtKB-KW"/>
</dbReference>
<comment type="caution">
    <text evidence="2">The sequence shown here is derived from an EMBL/GenBank/DDBJ whole genome shotgun (WGS) entry which is preliminary data.</text>
</comment>
<evidence type="ECO:0000256" key="1">
    <source>
        <dbReference type="ARBA" id="ARBA00022801"/>
    </source>
</evidence>
<dbReference type="InterPro" id="IPR023214">
    <property type="entry name" value="HAD_sf"/>
</dbReference>
<gene>
    <name evidence="2" type="ORF">ALQ44_02878</name>
</gene>
<name>A0A3M3U3D4_PSESJ</name>
<dbReference type="Gene3D" id="3.40.50.1000">
    <property type="entry name" value="HAD superfamily/HAD-like"/>
    <property type="match status" value="1"/>
</dbReference>
<dbReference type="AlphaFoldDB" id="A0A3M3U3D4"/>
<dbReference type="InterPro" id="IPR036412">
    <property type="entry name" value="HAD-like_sf"/>
</dbReference>
<dbReference type="Pfam" id="PF00702">
    <property type="entry name" value="Hydrolase"/>
    <property type="match status" value="1"/>
</dbReference>
<dbReference type="SFLD" id="SFLDS00003">
    <property type="entry name" value="Haloacid_Dehalogenase"/>
    <property type="match status" value="1"/>
</dbReference>
<dbReference type="SFLD" id="SFLDG01129">
    <property type="entry name" value="C1.5:_HAD__Beta-PGM__Phosphata"/>
    <property type="match status" value="1"/>
</dbReference>
<proteinExistence type="predicted"/>
<organism evidence="2 3">
    <name type="scientific">Pseudomonas syringae pv. pisi</name>
    <dbReference type="NCBI Taxonomy" id="59510"/>
    <lineage>
        <taxon>Bacteria</taxon>
        <taxon>Pseudomonadati</taxon>
        <taxon>Pseudomonadota</taxon>
        <taxon>Gammaproteobacteria</taxon>
        <taxon>Pseudomonadales</taxon>
        <taxon>Pseudomonadaceae</taxon>
        <taxon>Pseudomonas</taxon>
        <taxon>Pseudomonas syringae</taxon>
    </lineage>
</organism>
<reference evidence="2 3" key="1">
    <citation type="submission" date="2018-08" db="EMBL/GenBank/DDBJ databases">
        <title>Recombination of ecologically and evolutionarily significant loci maintains genetic cohesion in the Pseudomonas syringae species complex.</title>
        <authorList>
            <person name="Dillon M."/>
            <person name="Thakur S."/>
            <person name="Almeida R.N.D."/>
            <person name="Weir B.S."/>
            <person name="Guttman D.S."/>
        </authorList>
    </citation>
    <scope>NUCLEOTIDE SEQUENCE [LARGE SCALE GENOMIC DNA]</scope>
    <source>
        <strain evidence="2 3">ICMP 2788</strain>
    </source>
</reference>
<dbReference type="PANTHER" id="PTHR43316">
    <property type="entry name" value="HYDROLASE, HALOACID DELAHOGENASE-RELATED"/>
    <property type="match status" value="1"/>
</dbReference>
<sequence>MHFMIGAVVLDAFGTIVRITQRTNPYRELIRESQRQGRMSGSAALRLLMTTDLAFDEAAALLGVSLTSAKLGQLSQALAVELSSIQPFTDATEAISHLKSAGLKVGICSNLAAPYGPIIRRLFPGLDVYAFSYALGIMKPDPEIYRSVSSQMGIEPGHYLSKDSASAVMIGDSKRCDQDGPRSIGMMGFHLDRKSAGSKSDLQQFAELVMEHNHKLDR</sequence>
<dbReference type="InterPro" id="IPR051540">
    <property type="entry name" value="S-2-haloacid_dehalogenase"/>
</dbReference>
<evidence type="ECO:0000313" key="2">
    <source>
        <dbReference type="EMBL" id="RMO27652.1"/>
    </source>
</evidence>
<protein>
    <submittedName>
        <fullName evidence="2">Haloacid dehalogenase-like family hydrolase</fullName>
    </submittedName>
</protein>